<dbReference type="InterPro" id="IPR050106">
    <property type="entry name" value="HistidinolP_aminotransfase"/>
</dbReference>
<evidence type="ECO:0000259" key="11">
    <source>
        <dbReference type="Pfam" id="PF00155"/>
    </source>
</evidence>
<dbReference type="EC" id="2.6.1.9" evidence="3"/>
<comment type="pathway">
    <text evidence="1">Amino-acid biosynthesis; L-histidine biosynthesis; L-histidine from 5-phospho-alpha-D-ribose 1-diphosphate: step 7/9.</text>
</comment>
<evidence type="ECO:0000256" key="4">
    <source>
        <dbReference type="ARBA" id="ARBA00022576"/>
    </source>
</evidence>
<gene>
    <name evidence="12" type="ORF">F1189_07195</name>
</gene>
<dbReference type="InterPro" id="IPR004839">
    <property type="entry name" value="Aminotransferase_I/II_large"/>
</dbReference>
<dbReference type="SUPFAM" id="SSF53383">
    <property type="entry name" value="PLP-dependent transferases"/>
    <property type="match status" value="1"/>
</dbReference>
<dbReference type="InterPro" id="IPR015421">
    <property type="entry name" value="PyrdxlP-dep_Trfase_major"/>
</dbReference>
<dbReference type="Gene3D" id="3.90.1150.10">
    <property type="entry name" value="Aspartate Aminotransferase, domain 1"/>
    <property type="match status" value="1"/>
</dbReference>
<comment type="caution">
    <text evidence="12">The sequence shown here is derived from an EMBL/GenBank/DDBJ whole genome shotgun (WGS) entry which is preliminary data.</text>
</comment>
<accession>A0A5M6IWY1</accession>
<feature type="region of interest" description="Disordered" evidence="10">
    <location>
        <begin position="1"/>
        <end position="27"/>
    </location>
</feature>
<comment type="catalytic activity">
    <reaction evidence="9">
        <text>L-histidinol phosphate + 2-oxoglutarate = 3-(imidazol-4-yl)-2-oxopropyl phosphate + L-glutamate</text>
        <dbReference type="Rhea" id="RHEA:23744"/>
        <dbReference type="ChEBI" id="CHEBI:16810"/>
        <dbReference type="ChEBI" id="CHEBI:29985"/>
        <dbReference type="ChEBI" id="CHEBI:57766"/>
        <dbReference type="ChEBI" id="CHEBI:57980"/>
        <dbReference type="EC" id="2.6.1.9"/>
    </reaction>
</comment>
<name>A0A5M6IWY1_9PROT</name>
<keyword evidence="13" id="KW-1185">Reference proteome</keyword>
<organism evidence="12 13">
    <name type="scientific">Rhodovastum atsumiense</name>
    <dbReference type="NCBI Taxonomy" id="504468"/>
    <lineage>
        <taxon>Bacteria</taxon>
        <taxon>Pseudomonadati</taxon>
        <taxon>Pseudomonadota</taxon>
        <taxon>Alphaproteobacteria</taxon>
        <taxon>Acetobacterales</taxon>
        <taxon>Acetobacteraceae</taxon>
        <taxon>Rhodovastum</taxon>
    </lineage>
</organism>
<proteinExistence type="inferred from homology"/>
<dbReference type="AlphaFoldDB" id="A0A5M6IWY1"/>
<dbReference type="Proteomes" id="UP000325255">
    <property type="component" value="Unassembled WGS sequence"/>
</dbReference>
<evidence type="ECO:0000313" key="12">
    <source>
        <dbReference type="EMBL" id="KAA5612823.1"/>
    </source>
</evidence>
<evidence type="ECO:0000256" key="6">
    <source>
        <dbReference type="ARBA" id="ARBA00022679"/>
    </source>
</evidence>
<dbReference type="OrthoDB" id="9799304at2"/>
<keyword evidence="5" id="KW-0028">Amino-acid biosynthesis</keyword>
<comment type="similarity">
    <text evidence="2">Belongs to the class-II pyridoxal-phosphate-dependent aminotransferase family. Histidinol-phosphate aminotransferase subfamily.</text>
</comment>
<dbReference type="EMBL" id="VWPK01000009">
    <property type="protein sequence ID" value="KAA5612823.1"/>
    <property type="molecule type" value="Genomic_DNA"/>
</dbReference>
<protein>
    <recommendedName>
        <fullName evidence="3">histidinol-phosphate transaminase</fullName>
        <ecNumber evidence="3">2.6.1.9</ecNumber>
    </recommendedName>
</protein>
<evidence type="ECO:0000256" key="3">
    <source>
        <dbReference type="ARBA" id="ARBA00012748"/>
    </source>
</evidence>
<dbReference type="CDD" id="cd00609">
    <property type="entry name" value="AAT_like"/>
    <property type="match status" value="1"/>
</dbReference>
<evidence type="ECO:0000256" key="8">
    <source>
        <dbReference type="ARBA" id="ARBA00023102"/>
    </source>
</evidence>
<dbReference type="Gene3D" id="3.40.640.10">
    <property type="entry name" value="Type I PLP-dependent aspartate aminotransferase-like (Major domain)"/>
    <property type="match status" value="1"/>
</dbReference>
<dbReference type="GO" id="GO:0030170">
    <property type="term" value="F:pyridoxal phosphate binding"/>
    <property type="evidence" value="ECO:0007669"/>
    <property type="project" value="InterPro"/>
</dbReference>
<keyword evidence="6 12" id="KW-0808">Transferase</keyword>
<dbReference type="PANTHER" id="PTHR43643">
    <property type="entry name" value="HISTIDINOL-PHOSPHATE AMINOTRANSFERASE 2"/>
    <property type="match status" value="1"/>
</dbReference>
<dbReference type="Pfam" id="PF00155">
    <property type="entry name" value="Aminotran_1_2"/>
    <property type="match status" value="1"/>
</dbReference>
<evidence type="ECO:0000256" key="7">
    <source>
        <dbReference type="ARBA" id="ARBA00022898"/>
    </source>
</evidence>
<evidence type="ECO:0000256" key="9">
    <source>
        <dbReference type="ARBA" id="ARBA00047481"/>
    </source>
</evidence>
<evidence type="ECO:0000256" key="5">
    <source>
        <dbReference type="ARBA" id="ARBA00022605"/>
    </source>
</evidence>
<dbReference type="InterPro" id="IPR015424">
    <property type="entry name" value="PyrdxlP-dep_Trfase"/>
</dbReference>
<keyword evidence="4 12" id="KW-0032">Aminotransferase</keyword>
<evidence type="ECO:0000256" key="1">
    <source>
        <dbReference type="ARBA" id="ARBA00005011"/>
    </source>
</evidence>
<evidence type="ECO:0000256" key="2">
    <source>
        <dbReference type="ARBA" id="ARBA00007970"/>
    </source>
</evidence>
<evidence type="ECO:0000256" key="10">
    <source>
        <dbReference type="SAM" id="MobiDB-lite"/>
    </source>
</evidence>
<keyword evidence="8" id="KW-0368">Histidine biosynthesis</keyword>
<dbReference type="RefSeq" id="WP_150040050.1">
    <property type="nucleotide sequence ID" value="NZ_OW485601.1"/>
</dbReference>
<dbReference type="GO" id="GO:0000105">
    <property type="term" value="P:L-histidine biosynthetic process"/>
    <property type="evidence" value="ECO:0007669"/>
    <property type="project" value="UniProtKB-KW"/>
</dbReference>
<feature type="domain" description="Aminotransferase class I/classII large" evidence="11">
    <location>
        <begin position="26"/>
        <end position="321"/>
    </location>
</feature>
<keyword evidence="7" id="KW-0663">Pyridoxal phosphate</keyword>
<reference evidence="12 13" key="1">
    <citation type="submission" date="2019-09" db="EMBL/GenBank/DDBJ databases">
        <title>Genome sequence of Rhodovastum atsumiense, a diverse member of the Acetobacteraceae family of non-sulfur purple photosynthetic bacteria.</title>
        <authorList>
            <person name="Meyer T."/>
            <person name="Kyndt J."/>
        </authorList>
    </citation>
    <scope>NUCLEOTIDE SEQUENCE [LARGE SCALE GENOMIC DNA]</scope>
    <source>
        <strain evidence="12 13">DSM 21279</strain>
    </source>
</reference>
<dbReference type="GO" id="GO:0004400">
    <property type="term" value="F:histidinol-phosphate transaminase activity"/>
    <property type="evidence" value="ECO:0007669"/>
    <property type="project" value="UniProtKB-EC"/>
</dbReference>
<dbReference type="PANTHER" id="PTHR43643:SF6">
    <property type="entry name" value="HISTIDINOL-PHOSPHATE AMINOTRANSFERASE"/>
    <property type="match status" value="1"/>
</dbReference>
<dbReference type="InterPro" id="IPR015422">
    <property type="entry name" value="PyrdxlP-dep_Trfase_small"/>
</dbReference>
<evidence type="ECO:0000313" key="13">
    <source>
        <dbReference type="Proteomes" id="UP000325255"/>
    </source>
</evidence>
<sequence>MAEPSFSALGLQPQHGGTDAGPEPLWDFSTNANPLGPCPAVLEAVHAADLTRYPDPHYTRLRAALAAYHRTDPACIVIGAGASELILRLVRATPGPMLVLGPSFSEYTRCARVEAREVIEVTAPSDFLGQQRRQQGDGLGFVCWPNNPTGESWPAEFLANAASGGRVVVDFAYAAMGPEDALAAARAATTSTIQLYAPNKSFGLTGLRAAYAVTPRPWPELSWLAASWPVGPAGVAFLEAVTSEAAQSWLAECRPVLAGWRRSLAAGLAEMGLEVRESPATFLMARVGDASPVAAALRRHGLRVRDATSFGLPAWIRLGAAPPEWQAALLAALAKELRR</sequence>